<evidence type="ECO:0000256" key="10">
    <source>
        <dbReference type="ARBA" id="ARBA00023136"/>
    </source>
</evidence>
<dbReference type="SUPFAM" id="SSF55035">
    <property type="entry name" value="NAD-binding domain of HMG-CoA reductase"/>
    <property type="match status" value="1"/>
</dbReference>
<dbReference type="Gene3D" id="1.10.3270.10">
    <property type="entry name" value="HMGR, N-terminal domain"/>
    <property type="match status" value="1"/>
</dbReference>
<comment type="pathway">
    <text evidence="13">Metabolic intermediate biosynthesis; (R)-mevalonate biosynthesis; (R)-mevalonate from acetyl-CoA: step 3/3.</text>
</comment>
<dbReference type="PANTHER" id="PTHR10572:SF24">
    <property type="entry name" value="3-HYDROXY-3-METHYLGLUTARYL-COENZYME A REDUCTASE"/>
    <property type="match status" value="1"/>
</dbReference>
<dbReference type="CDD" id="cd00643">
    <property type="entry name" value="HMG-CoA_reductase_classI"/>
    <property type="match status" value="1"/>
</dbReference>
<feature type="transmembrane region" description="Helical" evidence="13">
    <location>
        <begin position="250"/>
        <end position="269"/>
    </location>
</feature>
<evidence type="ECO:0000256" key="2">
    <source>
        <dbReference type="ARBA" id="ARBA00007661"/>
    </source>
</evidence>
<dbReference type="InterPro" id="IPR023076">
    <property type="entry name" value="HMG_CoA_Rdtase_CS"/>
</dbReference>
<keyword evidence="5 13" id="KW-0521">NADP</keyword>
<keyword evidence="3 13" id="KW-0812">Transmembrane</keyword>
<evidence type="ECO:0000256" key="5">
    <source>
        <dbReference type="ARBA" id="ARBA00022857"/>
    </source>
</evidence>
<dbReference type="InterPro" id="IPR002202">
    <property type="entry name" value="HMG_CoA_Rdtase"/>
</dbReference>
<accession>A0ABR4IG14</accession>
<keyword evidence="7 13" id="KW-1133">Transmembrane helix</keyword>
<keyword evidence="4 13" id="KW-0256">Endoplasmic reticulum</keyword>
<gene>
    <name evidence="16" type="ORF">BDW59DRAFT_145107</name>
</gene>
<keyword evidence="6" id="KW-0444">Lipid biosynthesis</keyword>
<evidence type="ECO:0000256" key="11">
    <source>
        <dbReference type="ARBA" id="ARBA00023166"/>
    </source>
</evidence>
<name>A0ABR4IG14_9EURO</name>
<dbReference type="InterPro" id="IPR053958">
    <property type="entry name" value="HMGCR/SNAP/NPC1-like_SSD"/>
</dbReference>
<evidence type="ECO:0000256" key="3">
    <source>
        <dbReference type="ARBA" id="ARBA00022692"/>
    </source>
</evidence>
<comment type="caution">
    <text evidence="16">The sequence shown here is derived from an EMBL/GenBank/DDBJ whole genome shotgun (WGS) entry which is preliminary data.</text>
</comment>
<keyword evidence="12" id="KW-0753">Steroid metabolism</keyword>
<keyword evidence="6" id="KW-0752">Steroid biosynthesis</keyword>
<evidence type="ECO:0000256" key="13">
    <source>
        <dbReference type="RuleBase" id="RU361219"/>
    </source>
</evidence>
<protein>
    <recommendedName>
        <fullName evidence="13">3-hydroxy-3-methylglutaryl coenzyme A reductase</fullName>
        <shortName evidence="13">HMG-CoA reductase</shortName>
        <ecNumber evidence="13">1.1.1.34</ecNumber>
    </recommendedName>
</protein>
<feature type="transmembrane region" description="Helical" evidence="13">
    <location>
        <begin position="222"/>
        <end position="244"/>
    </location>
</feature>
<dbReference type="Pfam" id="PF13323">
    <property type="entry name" value="HPIH"/>
    <property type="match status" value="1"/>
</dbReference>
<dbReference type="Pfam" id="PF12349">
    <property type="entry name" value="Sterol-sensing"/>
    <property type="match status" value="1"/>
</dbReference>
<evidence type="ECO:0000256" key="12">
    <source>
        <dbReference type="ARBA" id="ARBA00023221"/>
    </source>
</evidence>
<dbReference type="PROSITE" id="PS01192">
    <property type="entry name" value="HMG_COA_REDUCTASE_3"/>
    <property type="match status" value="1"/>
</dbReference>
<dbReference type="NCBIfam" id="TIGR00533">
    <property type="entry name" value="HMG_CoA_R_NADP"/>
    <property type="match status" value="1"/>
</dbReference>
<dbReference type="InterPro" id="IPR023074">
    <property type="entry name" value="HMG_CoA_Rdtase_cat_sf"/>
</dbReference>
<keyword evidence="17" id="KW-1185">Reference proteome</keyword>
<dbReference type="InterPro" id="IPR000731">
    <property type="entry name" value="SSD"/>
</dbReference>
<dbReference type="Gene3D" id="3.30.70.420">
    <property type="entry name" value="Hydroxymethylglutaryl-CoA reductase, class I/II, NAD/NADP-binding domain"/>
    <property type="match status" value="1"/>
</dbReference>
<evidence type="ECO:0000256" key="7">
    <source>
        <dbReference type="ARBA" id="ARBA00022989"/>
    </source>
</evidence>
<dbReference type="PROSITE" id="PS00318">
    <property type="entry name" value="HMG_COA_REDUCTASE_2"/>
    <property type="match status" value="1"/>
</dbReference>
<feature type="transmembrane region" description="Helical" evidence="13">
    <location>
        <begin position="442"/>
        <end position="461"/>
    </location>
</feature>
<dbReference type="InterPro" id="IPR025583">
    <property type="entry name" value="HMG-CoA_N_dom"/>
</dbReference>
<reference evidence="16 17" key="1">
    <citation type="submission" date="2024-07" db="EMBL/GenBank/DDBJ databases">
        <title>Section-level genome sequencing and comparative genomics of Aspergillus sections Usti and Cavernicolus.</title>
        <authorList>
            <consortium name="Lawrence Berkeley National Laboratory"/>
            <person name="Nybo J.L."/>
            <person name="Vesth T.C."/>
            <person name="Theobald S."/>
            <person name="Frisvad J.C."/>
            <person name="Larsen T.O."/>
            <person name="Kjaerboelling I."/>
            <person name="Rothschild-Mancinelli K."/>
            <person name="Lyhne E.K."/>
            <person name="Kogle M.E."/>
            <person name="Barry K."/>
            <person name="Clum A."/>
            <person name="Na H."/>
            <person name="Ledsgaard L."/>
            <person name="Lin J."/>
            <person name="Lipzen A."/>
            <person name="Kuo A."/>
            <person name="Riley R."/>
            <person name="Mondo S."/>
            <person name="LaButti K."/>
            <person name="Haridas S."/>
            <person name="Pangalinan J."/>
            <person name="Salamov A.A."/>
            <person name="Simmons B.A."/>
            <person name="Magnuson J.K."/>
            <person name="Chen J."/>
            <person name="Drula E."/>
            <person name="Henrissat B."/>
            <person name="Wiebenga A."/>
            <person name="Lubbers R.J."/>
            <person name="Gomes A.C."/>
            <person name="Makela M.R."/>
            <person name="Stajich J."/>
            <person name="Grigoriev I.V."/>
            <person name="Mortensen U.H."/>
            <person name="De vries R.P."/>
            <person name="Baker S.E."/>
            <person name="Andersen M.R."/>
        </authorList>
    </citation>
    <scope>NUCLEOTIDE SEQUENCE [LARGE SCALE GENOMIC DNA]</scope>
    <source>
        <strain evidence="16 17">CBS 600.67</strain>
    </source>
</reference>
<comment type="subcellular location">
    <subcellularLocation>
        <location evidence="1 13">Endoplasmic reticulum membrane</location>
        <topology evidence="1 13">Multi-pass membrane protein</topology>
    </subcellularLocation>
</comment>
<evidence type="ECO:0000256" key="9">
    <source>
        <dbReference type="ARBA" id="ARBA00023011"/>
    </source>
</evidence>
<dbReference type="PROSITE" id="PS50065">
    <property type="entry name" value="HMG_COA_REDUCTASE_4"/>
    <property type="match status" value="1"/>
</dbReference>
<evidence type="ECO:0000313" key="17">
    <source>
        <dbReference type="Proteomes" id="UP001610335"/>
    </source>
</evidence>
<dbReference type="SUPFAM" id="SSF56542">
    <property type="entry name" value="Substrate-binding domain of HMG-CoA reductase"/>
    <property type="match status" value="1"/>
</dbReference>
<evidence type="ECO:0000259" key="15">
    <source>
        <dbReference type="PROSITE" id="PS50156"/>
    </source>
</evidence>
<keyword evidence="11" id="KW-1207">Sterol metabolism</keyword>
<feature type="region of interest" description="Disordered" evidence="14">
    <location>
        <begin position="578"/>
        <end position="616"/>
    </location>
</feature>
<dbReference type="PANTHER" id="PTHR10572">
    <property type="entry name" value="3-HYDROXY-3-METHYLGLUTARYL-COENZYME A REDUCTASE"/>
    <property type="match status" value="1"/>
</dbReference>
<evidence type="ECO:0000256" key="6">
    <source>
        <dbReference type="ARBA" id="ARBA00022955"/>
    </source>
</evidence>
<dbReference type="PROSITE" id="PS00066">
    <property type="entry name" value="HMG_COA_REDUCTASE_1"/>
    <property type="match status" value="1"/>
</dbReference>
<dbReference type="EC" id="1.1.1.34" evidence="13"/>
<dbReference type="InterPro" id="IPR023282">
    <property type="entry name" value="HMG_CoA_Rdtase_N"/>
</dbReference>
<feature type="domain" description="SSD" evidence="15">
    <location>
        <begin position="221"/>
        <end position="400"/>
    </location>
</feature>
<keyword evidence="9" id="KW-0756">Sterol biosynthesis</keyword>
<dbReference type="EMBL" id="JBFXLS010000029">
    <property type="protein sequence ID" value="KAL2826718.1"/>
    <property type="molecule type" value="Genomic_DNA"/>
</dbReference>
<dbReference type="InterPro" id="IPR009029">
    <property type="entry name" value="HMG_CoA_Rdtase_sub-bd_dom_sf"/>
</dbReference>
<dbReference type="InterPro" id="IPR009023">
    <property type="entry name" value="HMG_CoA_Rdtase_NAD(P)-bd_sf"/>
</dbReference>
<keyword evidence="8 13" id="KW-0560">Oxidoreductase</keyword>
<keyword evidence="6" id="KW-0443">Lipid metabolism</keyword>
<feature type="compositionally biased region" description="Polar residues" evidence="14">
    <location>
        <begin position="584"/>
        <end position="598"/>
    </location>
</feature>
<feature type="transmembrane region" description="Helical" evidence="13">
    <location>
        <begin position="378"/>
        <end position="400"/>
    </location>
</feature>
<sequence>MTSLTRTAPIGGRQSQSLKPSTLGEKIVSIPQKLSWIASAHPVHTIVLISLLVSSAYVALLENSLLYGTHKGYQAEPFGNPKQLYVGPESGWKWHRGGLPEQSAALNDRAIVTLQFGQGSFDNIPSISLPEHLSVEALSPVNALTTSSRTYSFTVAKHDVSEFLDHLHELPSTSASNLDELSNGKWVIKTRPGKTRSSLAELAQDKWSEFAYLIKHAAPLDIAIMVVAYTAMHLTFGSLFVSMYRMGSRFWLATSVLLSSTFAFLLALFTTTQLGVPNDIVSLSEGLPFLVITIGFENSIKLTQAVLSHARTPSGSSVRGLGVEGLVKPPLSVIQTAIQTSIEQEGPSIVKHYLIEIAVLLAGALLSVDSTLRQFCFLSAWILFFDCLLTFSFFTAVLCIKLEIIRIQSSGKEYRPKASADVSPTTIFGQQLTRTRIRKFKLGMISAFILVNVLNVSMIPFRNVTSLPSLPSLSHRAPVRQVKDPLLASIGLDAILNEAIVKGEETVVTVLPPIRFELEVPTNSDNVAGPGDDEEHLSRYGVSSLLKSLEDPVLLKCVIAALVISVVLNGRLFAAARSGVKDPASSSNPNRELNSTPKQPRHHQQREETASPVAENNAQSLALSVPDSMRPRDDTQLILREGRAQELTDEEIVDLSLSGNLPLHALEKTLKDFTRAVKVRRSIVSRTSATSDLTHSLEASELPYQQYDWSRVFGVCCENVVGYMPIPVGLAGPLVIDGKSYFLPMATTEGVLVAGVMRGSKAINAGGGVQSVITADGMTRGPCVTFESLDRTAEAKAWLDSGVGQTVMKTAFNSTTRYGRLQTMKTAMAGTNLYIRFKASTGDAMGMNMISKGVEHALNTMRKEGFEDMDIISLSANYCSDKKPAAINWIDGRGKSVVAQATIPPEVVRSVLKTDVDSMVALNVDKNLIGSAMAGSVGGFNAHAANIVAAMYIATGQDPAQVVESANCITVMKNIRGSLQISVSMPSLEVGTIGGGTTLGPQRAMLDVLGVRGANAEFPGENARRLARIVAAGTLAAELSLCAALAAGHLVQAHMQHNRAPATQAST</sequence>
<dbReference type="PROSITE" id="PS50156">
    <property type="entry name" value="SSD"/>
    <property type="match status" value="1"/>
</dbReference>
<evidence type="ECO:0000256" key="1">
    <source>
        <dbReference type="ARBA" id="ARBA00004477"/>
    </source>
</evidence>
<keyword evidence="10 13" id="KW-0472">Membrane</keyword>
<dbReference type="Proteomes" id="UP001610335">
    <property type="component" value="Unassembled WGS sequence"/>
</dbReference>
<evidence type="ECO:0000256" key="8">
    <source>
        <dbReference type="ARBA" id="ARBA00023002"/>
    </source>
</evidence>
<dbReference type="Pfam" id="PF00368">
    <property type="entry name" value="HMG-CoA_red"/>
    <property type="match status" value="1"/>
</dbReference>
<comment type="similarity">
    <text evidence="2 13">Belongs to the HMG-CoA reductase family.</text>
</comment>
<proteinExistence type="inferred from homology"/>
<organism evidence="16 17">
    <name type="scientific">Aspergillus cavernicola</name>
    <dbReference type="NCBI Taxonomy" id="176166"/>
    <lineage>
        <taxon>Eukaryota</taxon>
        <taxon>Fungi</taxon>
        <taxon>Dikarya</taxon>
        <taxon>Ascomycota</taxon>
        <taxon>Pezizomycotina</taxon>
        <taxon>Eurotiomycetes</taxon>
        <taxon>Eurotiomycetidae</taxon>
        <taxon>Eurotiales</taxon>
        <taxon>Aspergillaceae</taxon>
        <taxon>Aspergillus</taxon>
        <taxon>Aspergillus subgen. Nidulantes</taxon>
    </lineage>
</organism>
<comment type="catalytic activity">
    <reaction evidence="13">
        <text>(R)-mevalonate + 2 NADP(+) + CoA = (3S)-3-hydroxy-3-methylglutaryl-CoA + 2 NADPH + 2 H(+)</text>
        <dbReference type="Rhea" id="RHEA:15989"/>
        <dbReference type="ChEBI" id="CHEBI:15378"/>
        <dbReference type="ChEBI" id="CHEBI:36464"/>
        <dbReference type="ChEBI" id="CHEBI:43074"/>
        <dbReference type="ChEBI" id="CHEBI:57287"/>
        <dbReference type="ChEBI" id="CHEBI:57783"/>
        <dbReference type="ChEBI" id="CHEBI:58349"/>
        <dbReference type="EC" id="1.1.1.34"/>
    </reaction>
</comment>
<dbReference type="PRINTS" id="PR00071">
    <property type="entry name" value="HMGCOARDTASE"/>
</dbReference>
<evidence type="ECO:0000256" key="14">
    <source>
        <dbReference type="SAM" id="MobiDB-lite"/>
    </source>
</evidence>
<dbReference type="Gene3D" id="3.90.770.10">
    <property type="entry name" value="3-hydroxy-3-methylglutaryl-coenzyme A Reductase, Chain A, domain 2"/>
    <property type="match status" value="1"/>
</dbReference>
<evidence type="ECO:0000313" key="16">
    <source>
        <dbReference type="EMBL" id="KAL2826718.1"/>
    </source>
</evidence>
<dbReference type="InterPro" id="IPR004554">
    <property type="entry name" value="HMG_CoA_Rdtase_eu_arc"/>
</dbReference>
<evidence type="ECO:0000256" key="4">
    <source>
        <dbReference type="ARBA" id="ARBA00022824"/>
    </source>
</evidence>